<dbReference type="Proteomes" id="UP000275078">
    <property type="component" value="Unassembled WGS sequence"/>
</dbReference>
<sequence length="702" mass="75476">MSSQPPPLPTSTTPPSTTADTTASPDNPPAATDMPATENTDTGSSAAPLANNPTAAQPTKAAKKRPAKKAKDSSGGSFHFKEDKVEGYNGGFNGKHFSFPIPASLPPVIRDEMLRLDSLRDLSNPPVVYGHKMKTKLSREQYDKLPSDKHRRWYDLCIAPDHPKPRSLVSLIRQEMEQTVSSHWPGLHFAKHSSFARYDPEDKARIQYTTQTYMADKYGFTPDLTHSEVCLAIHSRQRSTKNANQNVALNEQLMASYGAASKVEDEIMAEAGQPTEETEEPASTDVVEPESEDPVKSEPEAEEDPNDGDITMTEAPANTNPIVVIHPPVQEFVPGTPKAHNPGTITATPLASSPPKLRSPKRLTAKDNCLDADSTTKSFWIKYQKSTMYGNGEVKSLKVFPGFNRSAMLSSFDDDVELDWTIMCRLESDPKQRTYMLGDTVFDKLVDKAISSDDVISCFKFEVLDTIDSDDVCTEPDTAFIANIGQETIGDKDEQPSNPVVVRTIATEAPTTTSCDSGSETATPSPMDAGKDAGEGTSLSSDALINYVNVKLENFAPTAEELATLPPGSTTRKRKTSPGVADDQTQGDSHVEGPAPAGVADMSPPPAKQARRASAREKKPATPKTPSAPPAEVVAKTSKIQESKSTASKTKKDTKAEMEESRKALLQKASGGTLLPAAPPVAKPKAATAKKAATGKKAGVSK</sequence>
<feature type="region of interest" description="Disordered" evidence="1">
    <location>
        <begin position="337"/>
        <end position="360"/>
    </location>
</feature>
<feature type="compositionally biased region" description="Polar residues" evidence="1">
    <location>
        <begin position="509"/>
        <end position="524"/>
    </location>
</feature>
<feature type="region of interest" description="Disordered" evidence="1">
    <location>
        <begin position="507"/>
        <end position="537"/>
    </location>
</feature>
<feature type="compositionally biased region" description="Low complexity" evidence="1">
    <location>
        <begin position="683"/>
        <end position="702"/>
    </location>
</feature>
<name>A0A3N4HUT5_ASCIM</name>
<feature type="region of interest" description="Disordered" evidence="1">
    <location>
        <begin position="1"/>
        <end position="82"/>
    </location>
</feature>
<feature type="compositionally biased region" description="Basic and acidic residues" evidence="1">
    <location>
        <begin position="650"/>
        <end position="663"/>
    </location>
</feature>
<organism evidence="2 3">
    <name type="scientific">Ascobolus immersus RN42</name>
    <dbReference type="NCBI Taxonomy" id="1160509"/>
    <lineage>
        <taxon>Eukaryota</taxon>
        <taxon>Fungi</taxon>
        <taxon>Dikarya</taxon>
        <taxon>Ascomycota</taxon>
        <taxon>Pezizomycotina</taxon>
        <taxon>Pezizomycetes</taxon>
        <taxon>Pezizales</taxon>
        <taxon>Ascobolaceae</taxon>
        <taxon>Ascobolus</taxon>
    </lineage>
</organism>
<accession>A0A3N4HUT5</accession>
<feature type="region of interest" description="Disordered" evidence="1">
    <location>
        <begin position="561"/>
        <end position="702"/>
    </location>
</feature>
<reference evidence="2 3" key="1">
    <citation type="journal article" date="2018" name="Nat. Ecol. Evol.">
        <title>Pezizomycetes genomes reveal the molecular basis of ectomycorrhizal truffle lifestyle.</title>
        <authorList>
            <person name="Murat C."/>
            <person name="Payen T."/>
            <person name="Noel B."/>
            <person name="Kuo A."/>
            <person name="Morin E."/>
            <person name="Chen J."/>
            <person name="Kohler A."/>
            <person name="Krizsan K."/>
            <person name="Balestrini R."/>
            <person name="Da Silva C."/>
            <person name="Montanini B."/>
            <person name="Hainaut M."/>
            <person name="Levati E."/>
            <person name="Barry K.W."/>
            <person name="Belfiori B."/>
            <person name="Cichocki N."/>
            <person name="Clum A."/>
            <person name="Dockter R.B."/>
            <person name="Fauchery L."/>
            <person name="Guy J."/>
            <person name="Iotti M."/>
            <person name="Le Tacon F."/>
            <person name="Lindquist E.A."/>
            <person name="Lipzen A."/>
            <person name="Malagnac F."/>
            <person name="Mello A."/>
            <person name="Molinier V."/>
            <person name="Miyauchi S."/>
            <person name="Poulain J."/>
            <person name="Riccioni C."/>
            <person name="Rubini A."/>
            <person name="Sitrit Y."/>
            <person name="Splivallo R."/>
            <person name="Traeger S."/>
            <person name="Wang M."/>
            <person name="Zifcakova L."/>
            <person name="Wipf D."/>
            <person name="Zambonelli A."/>
            <person name="Paolocci F."/>
            <person name="Nowrousian M."/>
            <person name="Ottonello S."/>
            <person name="Baldrian P."/>
            <person name="Spatafora J.W."/>
            <person name="Henrissat B."/>
            <person name="Nagy L.G."/>
            <person name="Aury J.M."/>
            <person name="Wincker P."/>
            <person name="Grigoriev I.V."/>
            <person name="Bonfante P."/>
            <person name="Martin F.M."/>
        </authorList>
    </citation>
    <scope>NUCLEOTIDE SEQUENCE [LARGE SCALE GENOMIC DNA]</scope>
    <source>
        <strain evidence="2 3">RN42</strain>
    </source>
</reference>
<keyword evidence="3" id="KW-1185">Reference proteome</keyword>
<evidence type="ECO:0000256" key="1">
    <source>
        <dbReference type="SAM" id="MobiDB-lite"/>
    </source>
</evidence>
<dbReference type="EMBL" id="ML119761">
    <property type="protein sequence ID" value="RPA75600.1"/>
    <property type="molecule type" value="Genomic_DNA"/>
</dbReference>
<dbReference type="AlphaFoldDB" id="A0A3N4HUT5"/>
<proteinExistence type="predicted"/>
<feature type="compositionally biased region" description="Low complexity" evidence="1">
    <location>
        <begin position="10"/>
        <end position="33"/>
    </location>
</feature>
<feature type="compositionally biased region" description="Acidic residues" evidence="1">
    <location>
        <begin position="276"/>
        <end position="292"/>
    </location>
</feature>
<evidence type="ECO:0000313" key="2">
    <source>
        <dbReference type="EMBL" id="RPA75600.1"/>
    </source>
</evidence>
<protein>
    <submittedName>
        <fullName evidence="2">Uncharacterized protein</fullName>
    </submittedName>
</protein>
<feature type="region of interest" description="Disordered" evidence="1">
    <location>
        <begin position="270"/>
        <end position="314"/>
    </location>
</feature>
<gene>
    <name evidence="2" type="ORF">BJ508DRAFT_311885</name>
</gene>
<evidence type="ECO:0000313" key="3">
    <source>
        <dbReference type="Proteomes" id="UP000275078"/>
    </source>
</evidence>